<reference evidence="4" key="1">
    <citation type="submission" date="2020-09" db="EMBL/GenBank/DDBJ databases">
        <title>Genome seq and assembly of Limnohabitants sp.</title>
        <authorList>
            <person name="Chhetri G."/>
        </authorList>
    </citation>
    <scope>NUCLEOTIDE SEQUENCE</scope>
    <source>
        <strain evidence="4">JUR4</strain>
    </source>
</reference>
<dbReference type="InterPro" id="IPR010998">
    <property type="entry name" value="Integrase_recombinase_N"/>
</dbReference>
<evidence type="ECO:0000256" key="2">
    <source>
        <dbReference type="ARBA" id="ARBA00023172"/>
    </source>
</evidence>
<evidence type="ECO:0000313" key="4">
    <source>
        <dbReference type="EMBL" id="MBD8049405.1"/>
    </source>
</evidence>
<dbReference type="RefSeq" id="WP_191817874.1">
    <property type="nucleotide sequence ID" value="NZ_JACYFT010000001.1"/>
</dbReference>
<dbReference type="GO" id="GO:0006310">
    <property type="term" value="P:DNA recombination"/>
    <property type="evidence" value="ECO:0007669"/>
    <property type="project" value="UniProtKB-KW"/>
</dbReference>
<dbReference type="EMBL" id="JACYFT010000001">
    <property type="protein sequence ID" value="MBD8049405.1"/>
    <property type="molecule type" value="Genomic_DNA"/>
</dbReference>
<dbReference type="Proteomes" id="UP000647424">
    <property type="component" value="Unassembled WGS sequence"/>
</dbReference>
<dbReference type="Gene3D" id="1.10.150.130">
    <property type="match status" value="1"/>
</dbReference>
<organism evidence="4 5">
    <name type="scientific">Limnohabitans radicicola</name>
    <dbReference type="NCBI Taxonomy" id="2771427"/>
    <lineage>
        <taxon>Bacteria</taxon>
        <taxon>Pseudomonadati</taxon>
        <taxon>Pseudomonadota</taxon>
        <taxon>Betaproteobacteria</taxon>
        <taxon>Burkholderiales</taxon>
        <taxon>Comamonadaceae</taxon>
        <taxon>Limnohabitans</taxon>
    </lineage>
</organism>
<proteinExistence type="predicted"/>
<feature type="domain" description="Phage integrase SAM-like" evidence="3">
    <location>
        <begin position="130"/>
        <end position="195"/>
    </location>
</feature>
<dbReference type="InterPro" id="IPR025269">
    <property type="entry name" value="SAM-like_dom"/>
</dbReference>
<evidence type="ECO:0000259" key="3">
    <source>
        <dbReference type="Pfam" id="PF13102"/>
    </source>
</evidence>
<accession>A0A927FGX1</accession>
<gene>
    <name evidence="4" type="ORF">IC609_02530</name>
</gene>
<sequence length="475" mass="55161">MARAAAKKAVLSVVQIDGGATKHRTSALNLTHVPNYPKKLVVYQLAASPFWWVRYYADGKILRRSTKETDKRRAIEFAKDFYDEVNYKQRQGLVLNSRADFEMCAAALLEQQDAKVQRGEMSAMMQQNDRYRLQKEVLPYFRSYDLKSIDYFVIEKFINKLSADKLTAPTISNYLGLVRKTLGYAQRRGYIEAVPQFPKVKKVDAPRGWFNTKEYRKLWSAARKLSGQTWEIRKFVDANGKEEIFTAQRQPSTYKPRAAAQKALQQKIAASQLLRRVEMTEDLRNLIVFMTNSFIRPTDIKWMQHKHIEVIEGVHTYLRMSLPTSKKHDKPIVSMAAAVHYYRRQKALHWSDDKRKNRATAEDYVFLPSYGRTSAADTKEQIEKRRGAALTQLQRQFSVLLAHCGLAEGARGEERSLYSLRHTCIMYRLLYGEGLDLLTLARNARTSTEMIERFYASHLEGEMNIEMLQSKRQRK</sequence>
<dbReference type="SUPFAM" id="SSF56349">
    <property type="entry name" value="DNA breaking-rejoining enzymes"/>
    <property type="match status" value="2"/>
</dbReference>
<dbReference type="InterPro" id="IPR013762">
    <property type="entry name" value="Integrase-like_cat_sf"/>
</dbReference>
<dbReference type="GO" id="GO:0015074">
    <property type="term" value="P:DNA integration"/>
    <property type="evidence" value="ECO:0007669"/>
    <property type="project" value="InterPro"/>
</dbReference>
<dbReference type="Pfam" id="PF13102">
    <property type="entry name" value="Phage_int_SAM_5"/>
    <property type="match status" value="1"/>
</dbReference>
<protein>
    <recommendedName>
        <fullName evidence="3">Phage integrase SAM-like domain-containing protein</fullName>
    </recommendedName>
</protein>
<evidence type="ECO:0000313" key="5">
    <source>
        <dbReference type="Proteomes" id="UP000647424"/>
    </source>
</evidence>
<dbReference type="InterPro" id="IPR011010">
    <property type="entry name" value="DNA_brk_join_enz"/>
</dbReference>
<keyword evidence="5" id="KW-1185">Reference proteome</keyword>
<evidence type="ECO:0000256" key="1">
    <source>
        <dbReference type="ARBA" id="ARBA00023125"/>
    </source>
</evidence>
<dbReference type="Gene3D" id="1.10.443.10">
    <property type="entry name" value="Intergrase catalytic core"/>
    <property type="match status" value="1"/>
</dbReference>
<keyword evidence="2" id="KW-0233">DNA recombination</keyword>
<comment type="caution">
    <text evidence="4">The sequence shown here is derived from an EMBL/GenBank/DDBJ whole genome shotgun (WGS) entry which is preliminary data.</text>
</comment>
<dbReference type="AlphaFoldDB" id="A0A927FGX1"/>
<name>A0A927FGX1_9BURK</name>
<keyword evidence="1" id="KW-0238">DNA-binding</keyword>
<dbReference type="GO" id="GO:0003677">
    <property type="term" value="F:DNA binding"/>
    <property type="evidence" value="ECO:0007669"/>
    <property type="project" value="UniProtKB-KW"/>
</dbReference>